<organism evidence="4">
    <name type="scientific">Chlorella variabilis</name>
    <name type="common">Green alga</name>
    <dbReference type="NCBI Taxonomy" id="554065"/>
    <lineage>
        <taxon>Eukaryota</taxon>
        <taxon>Viridiplantae</taxon>
        <taxon>Chlorophyta</taxon>
        <taxon>core chlorophytes</taxon>
        <taxon>Trebouxiophyceae</taxon>
        <taxon>Chlorellales</taxon>
        <taxon>Chlorellaceae</taxon>
        <taxon>Chlorella clade</taxon>
        <taxon>Chlorella</taxon>
    </lineage>
</organism>
<feature type="region of interest" description="Disordered" evidence="2">
    <location>
        <begin position="411"/>
        <end position="456"/>
    </location>
</feature>
<dbReference type="GeneID" id="17352228"/>
<dbReference type="AlphaFoldDB" id="E1ZMT9"/>
<dbReference type="EMBL" id="GL433854">
    <property type="protein sequence ID" value="EFN52858.1"/>
    <property type="molecule type" value="Genomic_DNA"/>
</dbReference>
<sequence>MSDFTRFVTNKLSGEWSASNVSGVLTDVIIEYLVAGEKWEGLDPLVRSRLLLAPLFMRKRDLAELQPALAKLAAAGTADKDEWVRAMAQSVGGFDGRLHNDALLAGSKLVGRTLEGLQALLEGADPRLYRPLEEVYMNRELLQKLRGGGGGAAAPAKQHHHFRLRPAAEAPSQRQQGGGPAAPLGPGGRLQPPAQPAAQQAAQPPPRAAVQAQRAAAAPPAAGGGASRASRLVATDIDSMFLPRKPSLQRTGTGGSLNARGAPHARRAATLDVETVKSLHQQMQAEREKAAQASGPGRAGLGWACSVHITCCVAATKSEACGSAGWPLQAVREVAEAEARAKAEARAAKKAVKEAEREAEARRQAAARAAERAAREAAAKAARAAARAAREEEKAAAGVARSAAAAAKAAARPAKESLKRPASAGVEGGQRAAKRPATTTGEGEHRASRGGAAAAAAAAAGGTSRGAAASSTQPLAMLSTEATAAALGNAALAAAADAAGMQVDGAGAIQTVDAMHSFLTAAYGGQRCSSSDEEEPDV</sequence>
<dbReference type="InParanoid" id="E1ZMT9"/>
<feature type="coiled-coil region" evidence="1">
    <location>
        <begin position="334"/>
        <end position="394"/>
    </location>
</feature>
<name>E1ZMT9_CHLVA</name>
<reference evidence="3 4" key="1">
    <citation type="journal article" date="2010" name="Plant Cell">
        <title>The Chlorella variabilis NC64A genome reveals adaptation to photosymbiosis, coevolution with viruses, and cryptic sex.</title>
        <authorList>
            <person name="Blanc G."/>
            <person name="Duncan G."/>
            <person name="Agarkova I."/>
            <person name="Borodovsky M."/>
            <person name="Gurnon J."/>
            <person name="Kuo A."/>
            <person name="Lindquist E."/>
            <person name="Lucas S."/>
            <person name="Pangilinan J."/>
            <person name="Polle J."/>
            <person name="Salamov A."/>
            <person name="Terry A."/>
            <person name="Yamada T."/>
            <person name="Dunigan D.D."/>
            <person name="Grigoriev I.V."/>
            <person name="Claverie J.M."/>
            <person name="Van Etten J.L."/>
        </authorList>
    </citation>
    <scope>NUCLEOTIDE SEQUENCE [LARGE SCALE GENOMIC DNA]</scope>
    <source>
        <strain evidence="3 4">NC64A</strain>
    </source>
</reference>
<feature type="compositionally biased region" description="Gly residues" evidence="2">
    <location>
        <begin position="176"/>
        <end position="188"/>
    </location>
</feature>
<proteinExistence type="predicted"/>
<gene>
    <name evidence="3" type="ORF">CHLNCDRAFT_138338</name>
</gene>
<keyword evidence="4" id="KW-1185">Reference proteome</keyword>
<evidence type="ECO:0000256" key="1">
    <source>
        <dbReference type="SAM" id="Coils"/>
    </source>
</evidence>
<evidence type="ECO:0000313" key="3">
    <source>
        <dbReference type="EMBL" id="EFN52858.1"/>
    </source>
</evidence>
<accession>E1ZMT9</accession>
<evidence type="ECO:0000313" key="4">
    <source>
        <dbReference type="Proteomes" id="UP000008141"/>
    </source>
</evidence>
<protein>
    <submittedName>
        <fullName evidence="3">Uncharacterized protein</fullName>
    </submittedName>
</protein>
<dbReference type="KEGG" id="cvr:CHLNCDRAFT_138338"/>
<evidence type="ECO:0000256" key="2">
    <source>
        <dbReference type="SAM" id="MobiDB-lite"/>
    </source>
</evidence>
<dbReference type="OrthoDB" id="515385at2759"/>
<dbReference type="Proteomes" id="UP000008141">
    <property type="component" value="Unassembled WGS sequence"/>
</dbReference>
<dbReference type="RefSeq" id="XP_005844960.1">
    <property type="nucleotide sequence ID" value="XM_005844898.1"/>
</dbReference>
<dbReference type="OMA" id="NGTRDEC"/>
<keyword evidence="1" id="KW-0175">Coiled coil</keyword>
<feature type="region of interest" description="Disordered" evidence="2">
    <location>
        <begin position="243"/>
        <end position="267"/>
    </location>
</feature>
<feature type="region of interest" description="Disordered" evidence="2">
    <location>
        <begin position="166"/>
        <end position="229"/>
    </location>
</feature>
<feature type="compositionally biased region" description="Low complexity" evidence="2">
    <location>
        <begin position="189"/>
        <end position="229"/>
    </location>
</feature>